<sequence length="240" mass="26830">VQFDGFCDTGSPNPYHINSLYKLRMDKEMLLDGYGNQVVVRRQGMVEPRVALAADLETAVSSGKGFYVRSRIPDTAFSEWTRNILYLKDRFTIVLDEIRARDAGRFDVSCEWDATYSAIPWSVSPRFVQAKNGATITSSLPVTVTVPPAFGNRRAIQRWCEDLQTGESCVIGNLIYRSREDGICEYTLEPIGKRGLLVSGDSKAFACFGSYGAGEFRVEAEAAYLSKERIFAANMQTISW</sequence>
<gene>
    <name evidence="1" type="ORF">S12H4_51817</name>
</gene>
<organism evidence="1">
    <name type="scientific">marine sediment metagenome</name>
    <dbReference type="NCBI Taxonomy" id="412755"/>
    <lineage>
        <taxon>unclassified sequences</taxon>
        <taxon>metagenomes</taxon>
        <taxon>ecological metagenomes</taxon>
    </lineage>
</organism>
<feature type="non-terminal residue" evidence="1">
    <location>
        <position position="1"/>
    </location>
</feature>
<name>X1UUA6_9ZZZZ</name>
<proteinExistence type="predicted"/>
<reference evidence="1" key="1">
    <citation type="journal article" date="2014" name="Front. Microbiol.">
        <title>High frequency of phylogenetically diverse reductive dehalogenase-homologous genes in deep subseafloor sedimentary metagenomes.</title>
        <authorList>
            <person name="Kawai M."/>
            <person name="Futagami T."/>
            <person name="Toyoda A."/>
            <person name="Takaki Y."/>
            <person name="Nishi S."/>
            <person name="Hori S."/>
            <person name="Arai W."/>
            <person name="Tsubouchi T."/>
            <person name="Morono Y."/>
            <person name="Uchiyama I."/>
            <person name="Ito T."/>
            <person name="Fujiyama A."/>
            <person name="Inagaki F."/>
            <person name="Takami H."/>
        </authorList>
    </citation>
    <scope>NUCLEOTIDE SEQUENCE</scope>
    <source>
        <strain evidence="1">Expedition CK06-06</strain>
    </source>
</reference>
<feature type="non-terminal residue" evidence="1">
    <location>
        <position position="240"/>
    </location>
</feature>
<dbReference type="EMBL" id="BARW01032792">
    <property type="protein sequence ID" value="GAJ03451.1"/>
    <property type="molecule type" value="Genomic_DNA"/>
</dbReference>
<protein>
    <submittedName>
        <fullName evidence="1">Uncharacterized protein</fullName>
    </submittedName>
</protein>
<evidence type="ECO:0000313" key="1">
    <source>
        <dbReference type="EMBL" id="GAJ03451.1"/>
    </source>
</evidence>
<dbReference type="AlphaFoldDB" id="X1UUA6"/>
<accession>X1UUA6</accession>
<comment type="caution">
    <text evidence="1">The sequence shown here is derived from an EMBL/GenBank/DDBJ whole genome shotgun (WGS) entry which is preliminary data.</text>
</comment>